<feature type="coiled-coil region" evidence="3">
    <location>
        <begin position="424"/>
        <end position="497"/>
    </location>
</feature>
<evidence type="ECO:0000259" key="4">
    <source>
        <dbReference type="PROSITE" id="PS50017"/>
    </source>
</evidence>
<dbReference type="InterPro" id="IPR001258">
    <property type="entry name" value="NHL_repeat"/>
</dbReference>
<protein>
    <recommendedName>
        <fullName evidence="4">Death domain-containing protein</fullName>
    </recommendedName>
</protein>
<dbReference type="InterPro" id="IPR011029">
    <property type="entry name" value="DEATH-like_dom_sf"/>
</dbReference>
<dbReference type="SMART" id="SM00005">
    <property type="entry name" value="DEATH"/>
    <property type="match status" value="1"/>
</dbReference>
<dbReference type="SUPFAM" id="SSF47986">
    <property type="entry name" value="DEATH domain"/>
    <property type="match status" value="1"/>
</dbReference>
<dbReference type="PANTHER" id="PTHR24104:SF50">
    <property type="entry name" value="SMP-30_GLUCONOLACTONASE_LRE-LIKE REGION DOMAIN-CONTAINING PROTEIN"/>
    <property type="match status" value="1"/>
</dbReference>
<name>C3Y7Z6_BRAFL</name>
<gene>
    <name evidence="5" type="ORF">BRAFLDRAFT_84670</name>
</gene>
<dbReference type="InParanoid" id="C3Y7Z6"/>
<feature type="repeat" description="NHL" evidence="2">
    <location>
        <begin position="681"/>
        <end position="705"/>
    </location>
</feature>
<dbReference type="PROSITE" id="PS51125">
    <property type="entry name" value="NHL"/>
    <property type="match status" value="4"/>
</dbReference>
<dbReference type="Pfam" id="PF01436">
    <property type="entry name" value="NHL"/>
    <property type="match status" value="4"/>
</dbReference>
<dbReference type="Gene3D" id="2.120.10.30">
    <property type="entry name" value="TolB, C-terminal domain"/>
    <property type="match status" value="1"/>
</dbReference>
<organism>
    <name type="scientific">Branchiostoma floridae</name>
    <name type="common">Florida lancelet</name>
    <name type="synonym">Amphioxus</name>
    <dbReference type="NCBI Taxonomy" id="7739"/>
    <lineage>
        <taxon>Eukaryota</taxon>
        <taxon>Metazoa</taxon>
        <taxon>Chordata</taxon>
        <taxon>Cephalochordata</taxon>
        <taxon>Leptocardii</taxon>
        <taxon>Amphioxiformes</taxon>
        <taxon>Branchiostomatidae</taxon>
        <taxon>Branchiostoma</taxon>
    </lineage>
</organism>
<feature type="repeat" description="NHL" evidence="2">
    <location>
        <begin position="750"/>
        <end position="790"/>
    </location>
</feature>
<dbReference type="GO" id="GO:0007165">
    <property type="term" value="P:signal transduction"/>
    <property type="evidence" value="ECO:0007669"/>
    <property type="project" value="InterPro"/>
</dbReference>
<evidence type="ECO:0000256" key="1">
    <source>
        <dbReference type="ARBA" id="ARBA00022737"/>
    </source>
</evidence>
<proteinExistence type="predicted"/>
<dbReference type="PANTHER" id="PTHR24104">
    <property type="entry name" value="E3 UBIQUITIN-PROTEIN LIGASE NHLRC1-RELATED"/>
    <property type="match status" value="1"/>
</dbReference>
<dbReference type="AlphaFoldDB" id="C3Y7Z6"/>
<keyword evidence="3" id="KW-0175">Coiled coil</keyword>
<evidence type="ECO:0000256" key="3">
    <source>
        <dbReference type="SAM" id="Coils"/>
    </source>
</evidence>
<sequence>MPDRQSRKQLSVLRKGVGRYFSFIKNKVSSDWKDLAWHLGFETPDIENIDGKHRDDKSRCMDLLQQWYKREGNAATIHVLMEALQDAELQHVVDSLNDKYPDLSVHLPLQEVKRKPFQDDEVDRPRKRFQANTDLPVQLNLGMVQQPTAAGGQDDDTYIRKRLIELERTLFTVDVLRDRGRYEETREIFLSHKALLKDAITGSFILFLAFLRQTDVDRFYHNHYRVGEGSLSQQLSHILISEHLQDKVKGAQLIVRLHVKHEDYVRVRDGLGQGLDRTTSVGNLLALPSPSRHVHRSSLRGLDLAVTGGEDQACTDRTDDITTLYRQVQSAVRTTREKSKQAKVLTGRQGDAQKMLKGTGAVKVLKEEDEKPQKLLLELKEKFQQLKETNKSKDARIKKFLAAEGTPGKKKDITMPYRQVQSTVQKTREKSKQVKVQLQMMQRKLLTSSQEVDALMKEVQMLKDKNEKAEKVFLQQKAEMNEKIQQLQETNKNMPLETMIEELLTAKQLVESVRLIRKGRSWVRKVSFGGEGSGRGEFTCPSGVVVSQDNEVYIADWGNTRIQMFTMDGVYVREFTTTLPGETGKKVKPWDVAVDRNDNLWVVGDDHVVQYSREGTCLVEIDLPFVETGRGITVSMATEQILVTEYDGKDGRLRVFDQDGSEMDTYGSGHRSPEPWWPCCVAVDGEGNILVTDSNNHCVHFLDREENFKFKFGSDKSQLKYPQGICVNGMGNIIVADIGNGCVKMFDSEGRFLCHIGSGMVSPYGVAVSPGGDVVVTDFKDHTVSVWTLPYMERLTQQ</sequence>
<dbReference type="InterPro" id="IPR050952">
    <property type="entry name" value="TRIM-NHL_E3_ligases"/>
</dbReference>
<reference evidence="5" key="1">
    <citation type="journal article" date="2008" name="Nature">
        <title>The amphioxus genome and the evolution of the chordate karyotype.</title>
        <authorList>
            <consortium name="US DOE Joint Genome Institute (JGI-PGF)"/>
            <person name="Putnam N.H."/>
            <person name="Butts T."/>
            <person name="Ferrier D.E.K."/>
            <person name="Furlong R.F."/>
            <person name="Hellsten U."/>
            <person name="Kawashima T."/>
            <person name="Robinson-Rechavi M."/>
            <person name="Shoguchi E."/>
            <person name="Terry A."/>
            <person name="Yu J.-K."/>
            <person name="Benito-Gutierrez E.L."/>
            <person name="Dubchak I."/>
            <person name="Garcia-Fernandez J."/>
            <person name="Gibson-Brown J.J."/>
            <person name="Grigoriev I.V."/>
            <person name="Horton A.C."/>
            <person name="de Jong P.J."/>
            <person name="Jurka J."/>
            <person name="Kapitonov V.V."/>
            <person name="Kohara Y."/>
            <person name="Kuroki Y."/>
            <person name="Lindquist E."/>
            <person name="Lucas S."/>
            <person name="Osoegawa K."/>
            <person name="Pennacchio L.A."/>
            <person name="Salamov A.A."/>
            <person name="Satou Y."/>
            <person name="Sauka-Spengler T."/>
            <person name="Schmutz J."/>
            <person name="Shin-I T."/>
            <person name="Toyoda A."/>
            <person name="Bronner-Fraser M."/>
            <person name="Fujiyama A."/>
            <person name="Holland L.Z."/>
            <person name="Holland P.W.H."/>
            <person name="Satoh N."/>
            <person name="Rokhsar D.S."/>
        </authorList>
    </citation>
    <scope>NUCLEOTIDE SEQUENCE [LARGE SCALE GENOMIC DNA]</scope>
    <source>
        <strain evidence="5">S238N-H82</strain>
        <tissue evidence="5">Testes</tissue>
    </source>
</reference>
<dbReference type="FunFam" id="1.10.533.10:FF:000095">
    <property type="entry name" value="Predicted protein"/>
    <property type="match status" value="1"/>
</dbReference>
<evidence type="ECO:0000256" key="2">
    <source>
        <dbReference type="PROSITE-ProRule" id="PRU00504"/>
    </source>
</evidence>
<dbReference type="PROSITE" id="PS50017">
    <property type="entry name" value="DEATH_DOMAIN"/>
    <property type="match status" value="1"/>
</dbReference>
<dbReference type="Gene3D" id="2.40.10.500">
    <property type="match status" value="1"/>
</dbReference>
<dbReference type="FunFam" id="2.40.10.500:FF:000001">
    <property type="entry name" value="tripartite motif-containing protein 3-like"/>
    <property type="match status" value="1"/>
</dbReference>
<accession>C3Y7Z6</accession>
<dbReference type="FunFam" id="2.120.10.30:FF:000205">
    <property type="entry name" value="Uncharacterized protein"/>
    <property type="match status" value="1"/>
</dbReference>
<dbReference type="InterPro" id="IPR011042">
    <property type="entry name" value="6-blade_b-propeller_TolB-like"/>
</dbReference>
<dbReference type="Pfam" id="PF00531">
    <property type="entry name" value="Death"/>
    <property type="match status" value="1"/>
</dbReference>
<dbReference type="eggNOG" id="KOG2177">
    <property type="taxonomic scope" value="Eukaryota"/>
</dbReference>
<feature type="repeat" description="NHL" evidence="2">
    <location>
        <begin position="706"/>
        <end position="749"/>
    </location>
</feature>
<dbReference type="CDD" id="cd01670">
    <property type="entry name" value="Death"/>
    <property type="match status" value="1"/>
</dbReference>
<keyword evidence="1" id="KW-0677">Repeat</keyword>
<feature type="repeat" description="NHL" evidence="2">
    <location>
        <begin position="527"/>
        <end position="568"/>
    </location>
</feature>
<feature type="domain" description="Death" evidence="4">
    <location>
        <begin position="17"/>
        <end position="100"/>
    </location>
</feature>
<dbReference type="Gene3D" id="1.10.533.10">
    <property type="entry name" value="Death Domain, Fas"/>
    <property type="match status" value="1"/>
</dbReference>
<dbReference type="EMBL" id="GG666490">
    <property type="protein sequence ID" value="EEN63651.1"/>
    <property type="molecule type" value="Genomic_DNA"/>
</dbReference>
<dbReference type="SUPFAM" id="SSF101898">
    <property type="entry name" value="NHL repeat"/>
    <property type="match status" value="1"/>
</dbReference>
<dbReference type="InterPro" id="IPR000488">
    <property type="entry name" value="Death_dom"/>
</dbReference>
<evidence type="ECO:0000313" key="5">
    <source>
        <dbReference type="EMBL" id="EEN63651.1"/>
    </source>
</evidence>